<feature type="region of interest" description="Disordered" evidence="1">
    <location>
        <begin position="312"/>
        <end position="380"/>
    </location>
</feature>
<gene>
    <name evidence="3" type="ORF">STSP_47860</name>
</gene>
<dbReference type="Pfam" id="PF03483">
    <property type="entry name" value="B3_4"/>
    <property type="match status" value="1"/>
</dbReference>
<keyword evidence="3" id="KW-0436">Ligase</keyword>
<dbReference type="PANTHER" id="PTHR39209">
    <property type="match status" value="1"/>
</dbReference>
<evidence type="ECO:0000259" key="2">
    <source>
        <dbReference type="SMART" id="SM00873"/>
    </source>
</evidence>
<name>A0A177HMC6_9ACTN</name>
<dbReference type="InterPro" id="IPR020825">
    <property type="entry name" value="Phe-tRNA_synthase-like_B3/B4"/>
</dbReference>
<evidence type="ECO:0000313" key="4">
    <source>
        <dbReference type="Proteomes" id="UP000077381"/>
    </source>
</evidence>
<dbReference type="AlphaFoldDB" id="A0A177HMC6"/>
<protein>
    <submittedName>
        <fullName evidence="3">Phenylalanyl-tRNA synthetase subunit beta</fullName>
    </submittedName>
</protein>
<evidence type="ECO:0000313" key="3">
    <source>
        <dbReference type="EMBL" id="OAH11906.1"/>
    </source>
</evidence>
<dbReference type="STRING" id="1716141.STSP_47860"/>
<feature type="domain" description="B3/B4 tRNA-binding" evidence="2">
    <location>
        <begin position="63"/>
        <end position="219"/>
    </location>
</feature>
<dbReference type="GO" id="GO:0004826">
    <property type="term" value="F:phenylalanine-tRNA ligase activity"/>
    <property type="evidence" value="ECO:0007669"/>
    <property type="project" value="InterPro"/>
</dbReference>
<evidence type="ECO:0000256" key="1">
    <source>
        <dbReference type="SAM" id="MobiDB-lite"/>
    </source>
</evidence>
<dbReference type="PANTHER" id="PTHR39209:SF2">
    <property type="entry name" value="CYTOPLASMIC PROTEIN"/>
    <property type="match status" value="1"/>
</dbReference>
<organism evidence="3 4">
    <name type="scientific">Streptomyces jeddahensis</name>
    <dbReference type="NCBI Taxonomy" id="1716141"/>
    <lineage>
        <taxon>Bacteria</taxon>
        <taxon>Bacillati</taxon>
        <taxon>Actinomycetota</taxon>
        <taxon>Actinomycetes</taxon>
        <taxon>Kitasatosporales</taxon>
        <taxon>Streptomycetaceae</taxon>
        <taxon>Streptomyces</taxon>
    </lineage>
</organism>
<comment type="caution">
    <text evidence="3">The sequence shown here is derived from an EMBL/GenBank/DDBJ whole genome shotgun (WGS) entry which is preliminary data.</text>
</comment>
<keyword evidence="4" id="KW-1185">Reference proteome</keyword>
<keyword evidence="3" id="KW-0030">Aminoacyl-tRNA synthetase</keyword>
<dbReference type="SUPFAM" id="SSF56037">
    <property type="entry name" value="PheT/TilS domain"/>
    <property type="match status" value="1"/>
</dbReference>
<dbReference type="EMBL" id="LOHS01000100">
    <property type="protein sequence ID" value="OAH11906.1"/>
    <property type="molecule type" value="Genomic_DNA"/>
</dbReference>
<feature type="compositionally biased region" description="Basic residues" evidence="1">
    <location>
        <begin position="312"/>
        <end position="322"/>
    </location>
</feature>
<dbReference type="InterPro" id="IPR005146">
    <property type="entry name" value="B3/B4_tRNA-bd"/>
</dbReference>
<dbReference type="GO" id="GO:0003723">
    <property type="term" value="F:RNA binding"/>
    <property type="evidence" value="ECO:0007669"/>
    <property type="project" value="InterPro"/>
</dbReference>
<proteinExistence type="predicted"/>
<reference evidence="3 4" key="1">
    <citation type="submission" date="2015-12" db="EMBL/GenBank/DDBJ databases">
        <title>Genome sequence of Streptomyces sp. G25.</title>
        <authorList>
            <person name="Poehlein A."/>
            <person name="Roettig A."/>
            <person name="Hiessl S."/>
            <person name="Hauschild P."/>
            <person name="Schauer J."/>
            <person name="Madkour M.H."/>
            <person name="Al-Ansari A.M."/>
            <person name="Almakishah N.H."/>
            <person name="Steinbuechel A."/>
            <person name="Daniel R."/>
        </authorList>
    </citation>
    <scope>NUCLEOTIDE SEQUENCE [LARGE SCALE GENOMIC DNA]</scope>
    <source>
        <strain evidence="4">G25(2015)</strain>
    </source>
</reference>
<dbReference type="PATRIC" id="fig|1716141.3.peg.5029"/>
<dbReference type="Proteomes" id="UP000077381">
    <property type="component" value="Unassembled WGS sequence"/>
</dbReference>
<dbReference type="SMART" id="SM00873">
    <property type="entry name" value="B3_4"/>
    <property type="match status" value="1"/>
</dbReference>
<feature type="region of interest" description="Disordered" evidence="1">
    <location>
        <begin position="240"/>
        <end position="263"/>
    </location>
</feature>
<sequence>MTAFSLTPAVADAFPDTLVALVTATGLRGREPWPHTTTAVEELEQQLADGSWQPADETDPRIEAWHTAYRSFGTNPRRIRPSVDALGRRLAKKGTLPRINPAVDSYNVVSVRHGLPAGAFDLAHVTGDVVIRHADGNESFTPLGEPDTVETPKSGEIIYADTTGVLTRHWNHRDAHRTRVTEDSTRVAFILETLHAARDGDLLKVAAEELQGLLAPHAEQTTVHYLSPAQPRATAIAVSGGGPATNSSMTLTEEAAPRRRVGERPTVSGIVKAVQGGQGGPDAGGRSHLPWLRPARVLWALRAAIAPPGRRCIRAAGRRGRSGGRTPRSGAPTAPGRSCRPYRPARPDPHTRPAPHRLPPVRVQDRRMRLLPAPAPLRLP</sequence>
<accession>A0A177HMC6</accession>
<dbReference type="Gene3D" id="3.50.40.10">
    <property type="entry name" value="Phenylalanyl-trna Synthetase, Chain B, domain 3"/>
    <property type="match status" value="1"/>
</dbReference>